<dbReference type="AlphaFoldDB" id="A0A850EW18"/>
<dbReference type="EMBL" id="JABWCS010000212">
    <property type="protein sequence ID" value="NUU62061.1"/>
    <property type="molecule type" value="Genomic_DNA"/>
</dbReference>
<reference evidence="3" key="1">
    <citation type="submission" date="2020-06" db="EMBL/GenBank/DDBJ databases">
        <title>Paenibacillus sp. nov., isolated from soil.</title>
        <authorList>
            <person name="Seo Y.L."/>
        </authorList>
    </citation>
    <scope>NUCLEOTIDE SEQUENCE [LARGE SCALE GENOMIC DNA]</scope>
    <source>
        <strain evidence="3">JW14</strain>
    </source>
</reference>
<evidence type="ECO:0000256" key="1">
    <source>
        <dbReference type="SAM" id="SignalP"/>
    </source>
</evidence>
<organism evidence="3 4">
    <name type="scientific">Paenibacillus agri</name>
    <dbReference type="NCBI Taxonomy" id="2744309"/>
    <lineage>
        <taxon>Bacteria</taxon>
        <taxon>Bacillati</taxon>
        <taxon>Bacillota</taxon>
        <taxon>Bacilli</taxon>
        <taxon>Bacillales</taxon>
        <taxon>Paenibacillaceae</taxon>
        <taxon>Paenibacillus</taxon>
    </lineage>
</organism>
<comment type="caution">
    <text evidence="3">The sequence shown here is derived from an EMBL/GenBank/DDBJ whole genome shotgun (WGS) entry which is preliminary data.</text>
</comment>
<sequence>MDKKWLLVPILVASLLVAPVTNAATPAYFVYITDEGGKATGSALIKEGIAYVSTSYWEAAGLRVVWDQGHKRAEYTGWEKKIAVRIGSKTGILDGKLVSLGGAPFETNGQLYVPADFLVKSLGGETVSWDAAKKIYTAKELKSFSSTSAKFGGNTYTVDKKAGRLYVTDSSGRTRLLANLGSELYDMVAFDFQKTPKGLIYLTLTDVYGEPHIHNKWYTLIIKDGGVIRQASVGYYMRYGNNVKIAGNQLLLTDGKTLRLIEDGTGNVTQTLDLTKLGGVSDTYLVEGMDDDFLLIRPNQQGFLMLIDRKTGSETLLYKELLDPEQQNFAETNDLPFFGDNLKFVKREGNALLFTNEYVRDGKVYKFNLSGNNK</sequence>
<evidence type="ECO:0000313" key="4">
    <source>
        <dbReference type="Proteomes" id="UP000564806"/>
    </source>
</evidence>
<accession>A0A850EW18</accession>
<dbReference type="Proteomes" id="UP000564806">
    <property type="component" value="Unassembled WGS sequence"/>
</dbReference>
<feature type="signal peptide" evidence="1">
    <location>
        <begin position="1"/>
        <end position="23"/>
    </location>
</feature>
<evidence type="ECO:0000259" key="2">
    <source>
        <dbReference type="Pfam" id="PF07833"/>
    </source>
</evidence>
<dbReference type="RefSeq" id="WP_175372555.1">
    <property type="nucleotide sequence ID" value="NZ_JABWCS010000212.1"/>
</dbReference>
<feature type="domain" description="Copper amine oxidase-like N-terminal" evidence="2">
    <location>
        <begin position="40"/>
        <end position="134"/>
    </location>
</feature>
<feature type="chain" id="PRO_5032353747" evidence="1">
    <location>
        <begin position="24"/>
        <end position="374"/>
    </location>
</feature>
<keyword evidence="1" id="KW-0732">Signal</keyword>
<dbReference type="Pfam" id="PF07833">
    <property type="entry name" value="Cu_amine_oxidN1"/>
    <property type="match status" value="1"/>
</dbReference>
<gene>
    <name evidence="3" type="ORF">HPT30_17085</name>
</gene>
<name>A0A850EW18_9BACL</name>
<evidence type="ECO:0000313" key="3">
    <source>
        <dbReference type="EMBL" id="NUU62061.1"/>
    </source>
</evidence>
<dbReference type="Gene3D" id="3.30.457.10">
    <property type="entry name" value="Copper amine oxidase-like, N-terminal domain"/>
    <property type="match status" value="1"/>
</dbReference>
<dbReference type="InterPro" id="IPR036582">
    <property type="entry name" value="Mao_N_sf"/>
</dbReference>
<dbReference type="InterPro" id="IPR012854">
    <property type="entry name" value="Cu_amine_oxidase-like_N"/>
</dbReference>
<protein>
    <submittedName>
        <fullName evidence="3">Copper amine oxidase N-terminal domain-containing protein</fullName>
    </submittedName>
</protein>
<proteinExistence type="predicted"/>
<keyword evidence="4" id="KW-1185">Reference proteome</keyword>
<dbReference type="SUPFAM" id="SSF55383">
    <property type="entry name" value="Copper amine oxidase, domain N"/>
    <property type="match status" value="1"/>
</dbReference>